<dbReference type="EMBL" id="CDSF01000089">
    <property type="protein sequence ID" value="CEO99045.1"/>
    <property type="molecule type" value="Genomic_DNA"/>
</dbReference>
<organism evidence="12 14">
    <name type="scientific">Plasmodiophora brassicae</name>
    <name type="common">Clubroot disease agent</name>
    <dbReference type="NCBI Taxonomy" id="37360"/>
    <lineage>
        <taxon>Eukaryota</taxon>
        <taxon>Sar</taxon>
        <taxon>Rhizaria</taxon>
        <taxon>Endomyxa</taxon>
        <taxon>Phytomyxea</taxon>
        <taxon>Plasmodiophorida</taxon>
        <taxon>Plasmodiophoridae</taxon>
        <taxon>Plasmodiophora</taxon>
    </lineage>
</organism>
<dbReference type="CDD" id="cd07011">
    <property type="entry name" value="cupin_PMI_type_I_N"/>
    <property type="match status" value="1"/>
</dbReference>
<name>A0A0G4IUU0_PLABS</name>
<dbReference type="AlphaFoldDB" id="A0A0G4IUU0"/>
<dbReference type="InterPro" id="IPR046457">
    <property type="entry name" value="PMI_typeI_cat"/>
</dbReference>
<evidence type="ECO:0000256" key="3">
    <source>
        <dbReference type="ARBA" id="ARBA00010772"/>
    </source>
</evidence>
<evidence type="ECO:0000256" key="2">
    <source>
        <dbReference type="ARBA" id="ARBA00004666"/>
    </source>
</evidence>
<evidence type="ECO:0000256" key="8">
    <source>
        <dbReference type="PIRSR" id="PIRSR001480-1"/>
    </source>
</evidence>
<keyword evidence="7" id="KW-0413">Isomerase</keyword>
<feature type="binding site" evidence="9">
    <location>
        <position position="90"/>
    </location>
    <ligand>
        <name>Zn(2+)</name>
        <dbReference type="ChEBI" id="CHEBI:29105"/>
    </ligand>
</feature>
<dbReference type="NCBIfam" id="TIGR00218">
    <property type="entry name" value="manA"/>
    <property type="match status" value="1"/>
</dbReference>
<dbReference type="EC" id="5.3.1.8" evidence="4"/>
<evidence type="ECO:0000313" key="14">
    <source>
        <dbReference type="Proteomes" id="UP000039324"/>
    </source>
</evidence>
<dbReference type="InterPro" id="IPR001250">
    <property type="entry name" value="Man6P_Isoase-1"/>
</dbReference>
<dbReference type="InterPro" id="IPR046458">
    <property type="entry name" value="PMI_typeI_hel"/>
</dbReference>
<comment type="cofactor">
    <cofactor evidence="9">
        <name>Zn(2+)</name>
        <dbReference type="ChEBI" id="CHEBI:29105"/>
    </cofactor>
    <text evidence="9">Binds 1 zinc ion per subunit.</text>
</comment>
<dbReference type="Gene3D" id="1.10.441.10">
    <property type="entry name" value="Phosphomannose Isomerase, domain 2"/>
    <property type="match status" value="1"/>
</dbReference>
<comment type="similarity">
    <text evidence="3">Belongs to the mannose-6-phosphate isomerase type 1 family.</text>
</comment>
<dbReference type="PRINTS" id="PR00714">
    <property type="entry name" value="MAN6PISMRASE"/>
</dbReference>
<dbReference type="PROSITE" id="PS00966">
    <property type="entry name" value="PMI_I_2"/>
    <property type="match status" value="1"/>
</dbReference>
<feature type="active site" evidence="8">
    <location>
        <position position="276"/>
    </location>
</feature>
<comment type="pathway">
    <text evidence="2">Nucleotide-sugar biosynthesis; GDP-alpha-D-mannose biosynthesis; alpha-D-mannose 1-phosphate from D-fructose 6-phosphate: step 1/2.</text>
</comment>
<dbReference type="PANTHER" id="PTHR10309">
    <property type="entry name" value="MANNOSE-6-PHOSPHATE ISOMERASE"/>
    <property type="match status" value="1"/>
</dbReference>
<dbReference type="STRING" id="37360.A0A0G4IUU0"/>
<dbReference type="InterPro" id="IPR014710">
    <property type="entry name" value="RmlC-like_jellyroll"/>
</dbReference>
<sequence length="399" mass="43247">MRLTAAVELDCAVQNYDWGKRGRASAVARLQSCLHGIDEALPYAELWMGTHVSGPSVIRRDGSLLKDALDGRDLPYLFKVLSVNKALSIQAHPDKALAERLHAERPNVYKDGNHKPEMAVALTSFEALCGFRPLEEIAIFLERVPQLKALVGDESVARFVAAVTSRDGTKDALRSVFTRLMTCPPDLVAKSLQEMLSDLANLDLAIEGSHSTMDLRELIKRLADEYPGDVGVFCVFFLNAMALAPGEAIFLGANEPHAYLRGDCVECMACSDNVVRAGLTPKYRDVDTLCSMLTYRANVPEVLKATDVDSQTVGYCPPVSEFYLTKTVLAGSGHDYPMTPCPGTSIVLCASGTGQLDSINVSAGTVIAIPPNHEPVISSSSDMTLFRCSENVYFGKPSP</sequence>
<dbReference type="GO" id="GO:0008270">
    <property type="term" value="F:zinc ion binding"/>
    <property type="evidence" value="ECO:0007669"/>
    <property type="project" value="InterPro"/>
</dbReference>
<dbReference type="InterPro" id="IPR016305">
    <property type="entry name" value="Mannose-6-P_Isomerase"/>
</dbReference>
<keyword evidence="6 9" id="KW-0862">Zinc</keyword>
<keyword evidence="13" id="KW-0496">Mitochondrion</keyword>
<reference evidence="13 15" key="2">
    <citation type="submission" date="2018-03" db="EMBL/GenBank/DDBJ databases">
        <authorList>
            <person name="Fogelqvist J."/>
        </authorList>
    </citation>
    <scope>NUCLEOTIDE SEQUENCE [LARGE SCALE GENOMIC DNA]</scope>
</reference>
<evidence type="ECO:0000256" key="5">
    <source>
        <dbReference type="ARBA" id="ARBA00022723"/>
    </source>
</evidence>
<geneLocation type="mitochondrion" evidence="13"/>
<evidence type="ECO:0000256" key="9">
    <source>
        <dbReference type="PIRSR" id="PIRSR001480-2"/>
    </source>
</evidence>
<dbReference type="GO" id="GO:0009298">
    <property type="term" value="P:GDP-mannose biosynthetic process"/>
    <property type="evidence" value="ECO:0007669"/>
    <property type="project" value="UniProtKB-UniPathway"/>
</dbReference>
<feature type="domain" description="Phosphomannose isomerase type I helical insertion" evidence="11">
    <location>
        <begin position="150"/>
        <end position="238"/>
    </location>
</feature>
<dbReference type="PIRSF" id="PIRSF001480">
    <property type="entry name" value="Mannose-6-phosphate_isomerase"/>
    <property type="match status" value="1"/>
</dbReference>
<dbReference type="OMA" id="DIGLFCG"/>
<dbReference type="GO" id="GO:0005829">
    <property type="term" value="C:cytosol"/>
    <property type="evidence" value="ECO:0007669"/>
    <property type="project" value="TreeGrafter"/>
</dbReference>
<evidence type="ECO:0000259" key="10">
    <source>
        <dbReference type="Pfam" id="PF20511"/>
    </source>
</evidence>
<reference evidence="12 14" key="1">
    <citation type="submission" date="2015-02" db="EMBL/GenBank/DDBJ databases">
        <authorList>
            <person name="Chooi Y.-H."/>
        </authorList>
    </citation>
    <scope>NUCLEOTIDE SEQUENCE [LARGE SCALE GENOMIC DNA]</scope>
    <source>
        <strain evidence="12">E3</strain>
    </source>
</reference>
<dbReference type="InterPro" id="IPR011051">
    <property type="entry name" value="RmlC_Cupin_sf"/>
</dbReference>
<evidence type="ECO:0000256" key="4">
    <source>
        <dbReference type="ARBA" id="ARBA00011956"/>
    </source>
</evidence>
<keyword evidence="5 9" id="KW-0479">Metal-binding</keyword>
<dbReference type="Gene3D" id="2.60.120.10">
    <property type="entry name" value="Jelly Rolls"/>
    <property type="match status" value="2"/>
</dbReference>
<dbReference type="Pfam" id="PF20511">
    <property type="entry name" value="PMI_typeI_cat"/>
    <property type="match status" value="1"/>
</dbReference>
<dbReference type="OrthoDB" id="6605218at2759"/>
<dbReference type="PANTHER" id="PTHR10309:SF0">
    <property type="entry name" value="MANNOSE-6-PHOSPHATE ISOMERASE"/>
    <property type="match status" value="1"/>
</dbReference>
<dbReference type="SUPFAM" id="SSF51182">
    <property type="entry name" value="RmlC-like cupins"/>
    <property type="match status" value="1"/>
</dbReference>
<proteinExistence type="inferred from homology"/>
<evidence type="ECO:0000256" key="1">
    <source>
        <dbReference type="ARBA" id="ARBA00000757"/>
    </source>
</evidence>
<dbReference type="UniPathway" id="UPA00126">
    <property type="reaction ID" value="UER00423"/>
</dbReference>
<dbReference type="Proteomes" id="UP000039324">
    <property type="component" value="Unassembled WGS sequence"/>
</dbReference>
<feature type="binding site" evidence="9">
    <location>
        <position position="117"/>
    </location>
    <ligand>
        <name>Zn(2+)</name>
        <dbReference type="ChEBI" id="CHEBI:29105"/>
    </ligand>
</feature>
<comment type="catalytic activity">
    <reaction evidence="1">
        <text>D-mannose 6-phosphate = D-fructose 6-phosphate</text>
        <dbReference type="Rhea" id="RHEA:12356"/>
        <dbReference type="ChEBI" id="CHEBI:58735"/>
        <dbReference type="ChEBI" id="CHEBI:61527"/>
        <dbReference type="EC" id="5.3.1.8"/>
    </reaction>
</comment>
<feature type="domain" description="Phosphomannose isomerase type I catalytic" evidence="10">
    <location>
        <begin position="8"/>
        <end position="134"/>
    </location>
</feature>
<feature type="binding site" evidence="9">
    <location>
        <position position="92"/>
    </location>
    <ligand>
        <name>Zn(2+)</name>
        <dbReference type="ChEBI" id="CHEBI:29105"/>
    </ligand>
</feature>
<evidence type="ECO:0000313" key="12">
    <source>
        <dbReference type="EMBL" id="CEO99045.1"/>
    </source>
</evidence>
<gene>
    <name evidence="12" type="ORF">PBRA_007159</name>
    <name evidence="13" type="ORF">PLBR_LOCUS5815</name>
</gene>
<evidence type="ECO:0000256" key="7">
    <source>
        <dbReference type="ARBA" id="ARBA00023235"/>
    </source>
</evidence>
<dbReference type="Proteomes" id="UP000290189">
    <property type="component" value="Unassembled WGS sequence"/>
</dbReference>
<evidence type="ECO:0000313" key="13">
    <source>
        <dbReference type="EMBL" id="SPQ98600.1"/>
    </source>
</evidence>
<accession>A0A0G4IUU0</accession>
<evidence type="ECO:0000259" key="11">
    <source>
        <dbReference type="Pfam" id="PF20512"/>
    </source>
</evidence>
<evidence type="ECO:0000313" key="15">
    <source>
        <dbReference type="Proteomes" id="UP000290189"/>
    </source>
</evidence>
<dbReference type="InterPro" id="IPR018050">
    <property type="entry name" value="Pmannose_isomerase-type1_CS"/>
</dbReference>
<evidence type="ECO:0000256" key="6">
    <source>
        <dbReference type="ARBA" id="ARBA00022833"/>
    </source>
</evidence>
<dbReference type="GO" id="GO:0004476">
    <property type="term" value="F:mannose-6-phosphate isomerase activity"/>
    <property type="evidence" value="ECO:0007669"/>
    <property type="project" value="UniProtKB-EC"/>
</dbReference>
<dbReference type="Pfam" id="PF20512">
    <property type="entry name" value="PMI_typeI_hel"/>
    <property type="match status" value="1"/>
</dbReference>
<keyword evidence="14" id="KW-1185">Reference proteome</keyword>
<dbReference type="EMBL" id="OVEO01000010">
    <property type="protein sequence ID" value="SPQ98600.1"/>
    <property type="molecule type" value="Genomic_DNA"/>
</dbReference>
<dbReference type="PROSITE" id="PS00965">
    <property type="entry name" value="PMI_I_1"/>
    <property type="match status" value="1"/>
</dbReference>
<dbReference type="GO" id="GO:0005975">
    <property type="term" value="P:carbohydrate metabolic process"/>
    <property type="evidence" value="ECO:0007669"/>
    <property type="project" value="InterPro"/>
</dbReference>
<feature type="binding site" evidence="9">
    <location>
        <position position="257"/>
    </location>
    <ligand>
        <name>Zn(2+)</name>
        <dbReference type="ChEBI" id="CHEBI:29105"/>
    </ligand>
</feature>
<protein>
    <recommendedName>
        <fullName evidence="4">mannose-6-phosphate isomerase</fullName>
        <ecNumber evidence="4">5.3.1.8</ecNumber>
    </recommendedName>
</protein>